<dbReference type="Proteomes" id="UP000700596">
    <property type="component" value="Unassembled WGS sequence"/>
</dbReference>
<reference evidence="2" key="1">
    <citation type="journal article" date="2021" name="Nat. Commun.">
        <title>Genetic determinants of endophytism in the Arabidopsis root mycobiome.</title>
        <authorList>
            <person name="Mesny F."/>
            <person name="Miyauchi S."/>
            <person name="Thiergart T."/>
            <person name="Pickel B."/>
            <person name="Atanasova L."/>
            <person name="Karlsson M."/>
            <person name="Huettel B."/>
            <person name="Barry K.W."/>
            <person name="Haridas S."/>
            <person name="Chen C."/>
            <person name="Bauer D."/>
            <person name="Andreopoulos W."/>
            <person name="Pangilinan J."/>
            <person name="LaButti K."/>
            <person name="Riley R."/>
            <person name="Lipzen A."/>
            <person name="Clum A."/>
            <person name="Drula E."/>
            <person name="Henrissat B."/>
            <person name="Kohler A."/>
            <person name="Grigoriev I.V."/>
            <person name="Martin F.M."/>
            <person name="Hacquard S."/>
        </authorList>
    </citation>
    <scope>NUCLEOTIDE SEQUENCE</scope>
    <source>
        <strain evidence="2">MPI-CAGE-CH-0243</strain>
    </source>
</reference>
<keyword evidence="1" id="KW-1133">Transmembrane helix</keyword>
<name>A0A9P9IDN5_9PLEO</name>
<keyword evidence="1" id="KW-0472">Membrane</keyword>
<evidence type="ECO:0000256" key="1">
    <source>
        <dbReference type="SAM" id="Phobius"/>
    </source>
</evidence>
<comment type="caution">
    <text evidence="2">The sequence shown here is derived from an EMBL/GenBank/DDBJ whole genome shotgun (WGS) entry which is preliminary data.</text>
</comment>
<sequence length="252" mass="25540">MGDLKSDFYFPPRMWTRNGRDGRWGNGNGNGKGNVLGNLGIRGGVGGVSGGWVVVANKNGSEGGWGGGNGLVNVMIEGGGGGGSLISEGNAYVRVTVTVTVPGGAGDGGTIVMSACVPVVVMLGGCENEDEVDLVVSGGATGSEDVGGCFVGFGFGLWGSSVVVLLVEVGVEVVIRLVDVDEPIALVRFDNVCVLTPVPFPVVVLVEVGVVVVVVFPCGCVVLGNSFAGVQKLMSGVWGPRGRGNHCRECVM</sequence>
<organism evidence="2 3">
    <name type="scientific">Dendryphion nanum</name>
    <dbReference type="NCBI Taxonomy" id="256645"/>
    <lineage>
        <taxon>Eukaryota</taxon>
        <taxon>Fungi</taxon>
        <taxon>Dikarya</taxon>
        <taxon>Ascomycota</taxon>
        <taxon>Pezizomycotina</taxon>
        <taxon>Dothideomycetes</taxon>
        <taxon>Pleosporomycetidae</taxon>
        <taxon>Pleosporales</taxon>
        <taxon>Torulaceae</taxon>
        <taxon>Dendryphion</taxon>
    </lineage>
</organism>
<feature type="transmembrane region" description="Helical" evidence="1">
    <location>
        <begin position="198"/>
        <end position="224"/>
    </location>
</feature>
<protein>
    <submittedName>
        <fullName evidence="2">Uncharacterized protein</fullName>
    </submittedName>
</protein>
<dbReference type="AlphaFoldDB" id="A0A9P9IDN5"/>
<evidence type="ECO:0000313" key="2">
    <source>
        <dbReference type="EMBL" id="KAH7117843.1"/>
    </source>
</evidence>
<keyword evidence="3" id="KW-1185">Reference proteome</keyword>
<keyword evidence="1" id="KW-0812">Transmembrane</keyword>
<gene>
    <name evidence="2" type="ORF">B0J11DRAFT_536850</name>
</gene>
<dbReference type="EMBL" id="JAGMWT010000013">
    <property type="protein sequence ID" value="KAH7117843.1"/>
    <property type="molecule type" value="Genomic_DNA"/>
</dbReference>
<evidence type="ECO:0000313" key="3">
    <source>
        <dbReference type="Proteomes" id="UP000700596"/>
    </source>
</evidence>
<proteinExistence type="predicted"/>
<accession>A0A9P9IDN5</accession>